<dbReference type="Proteomes" id="UP000308600">
    <property type="component" value="Unassembled WGS sequence"/>
</dbReference>
<organism evidence="1 2">
    <name type="scientific">Pluteus cervinus</name>
    <dbReference type="NCBI Taxonomy" id="181527"/>
    <lineage>
        <taxon>Eukaryota</taxon>
        <taxon>Fungi</taxon>
        <taxon>Dikarya</taxon>
        <taxon>Basidiomycota</taxon>
        <taxon>Agaricomycotina</taxon>
        <taxon>Agaricomycetes</taxon>
        <taxon>Agaricomycetidae</taxon>
        <taxon>Agaricales</taxon>
        <taxon>Pluteineae</taxon>
        <taxon>Pluteaceae</taxon>
        <taxon>Pluteus</taxon>
    </lineage>
</organism>
<proteinExistence type="predicted"/>
<accession>A0ACD3A7E2</accession>
<reference evidence="1 2" key="1">
    <citation type="journal article" date="2019" name="Nat. Ecol. Evol.">
        <title>Megaphylogeny resolves global patterns of mushroom evolution.</title>
        <authorList>
            <person name="Varga T."/>
            <person name="Krizsan K."/>
            <person name="Foldi C."/>
            <person name="Dima B."/>
            <person name="Sanchez-Garcia M."/>
            <person name="Sanchez-Ramirez S."/>
            <person name="Szollosi G.J."/>
            <person name="Szarkandi J.G."/>
            <person name="Papp V."/>
            <person name="Albert L."/>
            <person name="Andreopoulos W."/>
            <person name="Angelini C."/>
            <person name="Antonin V."/>
            <person name="Barry K.W."/>
            <person name="Bougher N.L."/>
            <person name="Buchanan P."/>
            <person name="Buyck B."/>
            <person name="Bense V."/>
            <person name="Catcheside P."/>
            <person name="Chovatia M."/>
            <person name="Cooper J."/>
            <person name="Damon W."/>
            <person name="Desjardin D."/>
            <person name="Finy P."/>
            <person name="Geml J."/>
            <person name="Haridas S."/>
            <person name="Hughes K."/>
            <person name="Justo A."/>
            <person name="Karasinski D."/>
            <person name="Kautmanova I."/>
            <person name="Kiss B."/>
            <person name="Kocsube S."/>
            <person name="Kotiranta H."/>
            <person name="LaButti K.M."/>
            <person name="Lechner B.E."/>
            <person name="Liimatainen K."/>
            <person name="Lipzen A."/>
            <person name="Lukacs Z."/>
            <person name="Mihaltcheva S."/>
            <person name="Morgado L.N."/>
            <person name="Niskanen T."/>
            <person name="Noordeloos M.E."/>
            <person name="Ohm R.A."/>
            <person name="Ortiz-Santana B."/>
            <person name="Ovrebo C."/>
            <person name="Racz N."/>
            <person name="Riley R."/>
            <person name="Savchenko A."/>
            <person name="Shiryaev A."/>
            <person name="Soop K."/>
            <person name="Spirin V."/>
            <person name="Szebenyi C."/>
            <person name="Tomsovsky M."/>
            <person name="Tulloss R.E."/>
            <person name="Uehling J."/>
            <person name="Grigoriev I.V."/>
            <person name="Vagvolgyi C."/>
            <person name="Papp T."/>
            <person name="Martin F.M."/>
            <person name="Miettinen O."/>
            <person name="Hibbett D.S."/>
            <person name="Nagy L.G."/>
        </authorList>
    </citation>
    <scope>NUCLEOTIDE SEQUENCE [LARGE SCALE GENOMIC DNA]</scope>
    <source>
        <strain evidence="1 2">NL-1719</strain>
    </source>
</reference>
<protein>
    <submittedName>
        <fullName evidence="1">Uncharacterized protein</fullName>
    </submittedName>
</protein>
<gene>
    <name evidence="1" type="ORF">BDN72DRAFT_904705</name>
</gene>
<evidence type="ECO:0000313" key="1">
    <source>
        <dbReference type="EMBL" id="TFK60757.1"/>
    </source>
</evidence>
<dbReference type="EMBL" id="ML208736">
    <property type="protein sequence ID" value="TFK60757.1"/>
    <property type="molecule type" value="Genomic_DNA"/>
</dbReference>
<name>A0ACD3A7E2_9AGAR</name>
<evidence type="ECO:0000313" key="2">
    <source>
        <dbReference type="Proteomes" id="UP000308600"/>
    </source>
</evidence>
<keyword evidence="2" id="KW-1185">Reference proteome</keyword>
<sequence length="170" mass="18929">MPNPIYLDPTYCASDNEIDGLIIELHAEIRAARASIQAITDSFNGLLRLILRREVEARSHPHTRNQSTRDRRPVPIEARQAAYALQRARFPDVPTRAPPFPLGVLTPPAPNTTPSSVPSSSSNTLNQQQPIRRARGGRHLGYSPHTIIVPSSDSEEFEDEFLNYTTGHSQ</sequence>